<dbReference type="EMBL" id="BNGU01000054">
    <property type="protein sequence ID" value="GHM59982.1"/>
    <property type="molecule type" value="Genomic_DNA"/>
</dbReference>
<organism evidence="2 3">
    <name type="scientific">Candidatus Mesenet longicola</name>
    <dbReference type="NCBI Taxonomy" id="1892558"/>
    <lineage>
        <taxon>Bacteria</taxon>
        <taxon>Pseudomonadati</taxon>
        <taxon>Pseudomonadota</taxon>
        <taxon>Alphaproteobacteria</taxon>
        <taxon>Rickettsiales</taxon>
        <taxon>Anaplasmataceae</taxon>
        <taxon>Candidatus Mesenet</taxon>
    </lineage>
</organism>
<keyword evidence="1" id="KW-1133">Transmembrane helix</keyword>
<evidence type="ECO:0000313" key="3">
    <source>
        <dbReference type="Proteomes" id="UP000637906"/>
    </source>
</evidence>
<dbReference type="Proteomes" id="UP000637906">
    <property type="component" value="Unassembled WGS sequence"/>
</dbReference>
<reference evidence="2 3" key="1">
    <citation type="journal article" date="2021" name="Microb. Ecol.">
        <title>Candidatus Mesenet longicola: Novel Endosymbionts of Brontispa longissima that Induce Cytoplasmic Incompatibility.</title>
        <authorList>
            <person name="Takano S."/>
            <person name="Gotoh Y."/>
            <person name="Hayashi T."/>
        </authorList>
    </citation>
    <scope>NUCLEOTIDE SEQUENCE [LARGE SCALE GENOMIC DNA]</scope>
    <source>
        <strain evidence="2">L5</strain>
    </source>
</reference>
<keyword evidence="3" id="KW-1185">Reference proteome</keyword>
<gene>
    <name evidence="2" type="ORF">sL5_09750</name>
</gene>
<evidence type="ECO:0000256" key="1">
    <source>
        <dbReference type="SAM" id="Phobius"/>
    </source>
</evidence>
<keyword evidence="1" id="KW-0472">Membrane</keyword>
<proteinExistence type="predicted"/>
<protein>
    <submittedName>
        <fullName evidence="2">Uncharacterized protein</fullName>
    </submittedName>
</protein>
<feature type="transmembrane region" description="Helical" evidence="1">
    <location>
        <begin position="22"/>
        <end position="42"/>
    </location>
</feature>
<comment type="caution">
    <text evidence="2">The sequence shown here is derived from an EMBL/GenBank/DDBJ whole genome shotgun (WGS) entry which is preliminary data.</text>
</comment>
<keyword evidence="1" id="KW-0812">Transmembrane</keyword>
<sequence>MSSVIVNVVRLSAAGIVEFNPVIAAGIFVGVVALSATCFAIMKICEKVSKEKDNDPNISTCIALKKVLVSEYLKNSGVIVS</sequence>
<dbReference type="AlphaFoldDB" id="A0A8J3MQW3"/>
<name>A0A8J3MQW3_9RICK</name>
<accession>A0A8J3MQW3</accession>
<evidence type="ECO:0000313" key="2">
    <source>
        <dbReference type="EMBL" id="GHM59982.1"/>
    </source>
</evidence>